<evidence type="ECO:0000313" key="2">
    <source>
        <dbReference type="EMBL" id="KAJ6256785.1"/>
    </source>
</evidence>
<comment type="caution">
    <text evidence="2">The sequence shown here is derived from an EMBL/GenBank/DDBJ whole genome shotgun (WGS) entry which is preliminary data.</text>
</comment>
<dbReference type="AlphaFoldDB" id="A0AAD6ISG8"/>
<feature type="compositionally biased region" description="Basic and acidic residues" evidence="1">
    <location>
        <begin position="749"/>
        <end position="759"/>
    </location>
</feature>
<dbReference type="Proteomes" id="UP001221413">
    <property type="component" value="Unassembled WGS sequence"/>
</dbReference>
<feature type="compositionally biased region" description="Basic and acidic residues" evidence="1">
    <location>
        <begin position="143"/>
        <end position="153"/>
    </location>
</feature>
<feature type="region of interest" description="Disordered" evidence="1">
    <location>
        <begin position="324"/>
        <end position="445"/>
    </location>
</feature>
<proteinExistence type="predicted"/>
<feature type="region of interest" description="Disordered" evidence="1">
    <location>
        <begin position="461"/>
        <end position="624"/>
    </location>
</feature>
<evidence type="ECO:0000313" key="3">
    <source>
        <dbReference type="Proteomes" id="UP001221413"/>
    </source>
</evidence>
<name>A0AAD6ISG8_DREDA</name>
<feature type="compositionally biased region" description="Basic residues" evidence="1">
    <location>
        <begin position="397"/>
        <end position="410"/>
    </location>
</feature>
<feature type="compositionally biased region" description="Basic residues" evidence="1">
    <location>
        <begin position="707"/>
        <end position="717"/>
    </location>
</feature>
<sequence>MVAPDRVANGGAEEESYGHRREHRHFTPKKVYNFDRLQPSGLSSHPESVKRRAIVGKKTGLDAAKFTIRETARSRRRHRKDALRKTRKYQEMTEAEQHTALTEIDDVIQKEVAASDKEAELAWAAKLSEEGQRPIAVAVADADKPDHKAKGERNTPISPSRRVSHEFKDPGSCSGRNYSISRKPLHHPFRPHLYRIDPSAHDMSKSQAVSATSGTAAVTSMSKENEPLAPAGGAALAASATTNGQPSAPGAKPTKSFRLLRHRLLQDESARFQARLRALRAQPKFQALNKKKREVKIRAIEREIKAERQVNIRALKSQFGIAFCPPRTAASPDQSSDSLDWSEVDSDEEEAAVPPVNPAPPKVPTTVTTPSAETTQKSAEPTPKRSVTVKLPEKTRLHNRGKSSPKKRRFAPIEFEAVEKASQNTADDLSRATRSRTADNHVHAPGKRIMYPHLFSLGNTTELEASTSEPKLLPTRSKTVAAESARRKMLTTDGARRKEAHLKRKHQSGSDSDSSPARPARRVHITAEPANDDSSSDLPGVQVPVTTEPAGGDKPRARPVLRVPATTEPTTTNSSRARRPARRVRTTTEPADGDKPRVRPARRVRIAKEPAGENSRAPLSRKERMAIRTAEELGQERPVIRRSWRIMKRTTAEEDAANLANPAYAQANAALEIQRAKFKAKQVAKQAGLDKKPTPVTTATTSGTSRSHPKRAPRKGVSRTFKGSAGARTSTQTKAKNTASPKRFGRGSTSKDPDRDNTFFNTLRDRVEKSPPERRITSQAKITKCYETTDQGSATTGRPWKVFSASAHLFKDWLPRGWGQNSSEE</sequence>
<feature type="compositionally biased region" description="Polar residues" evidence="1">
    <location>
        <begin position="727"/>
        <end position="740"/>
    </location>
</feature>
<evidence type="ECO:0000256" key="1">
    <source>
        <dbReference type="SAM" id="MobiDB-lite"/>
    </source>
</evidence>
<keyword evidence="3" id="KW-1185">Reference proteome</keyword>
<feature type="compositionally biased region" description="Acidic residues" evidence="1">
    <location>
        <begin position="340"/>
        <end position="351"/>
    </location>
</feature>
<gene>
    <name evidence="2" type="ORF">Dda_8652</name>
</gene>
<reference evidence="2" key="1">
    <citation type="submission" date="2023-01" db="EMBL/GenBank/DDBJ databases">
        <title>The chitinases involved in constricting ring structure development in the nematode-trapping fungus Drechslerella dactyloides.</title>
        <authorList>
            <person name="Wang R."/>
            <person name="Zhang L."/>
            <person name="Tang P."/>
            <person name="Li S."/>
            <person name="Liang L."/>
        </authorList>
    </citation>
    <scope>NUCLEOTIDE SEQUENCE</scope>
    <source>
        <strain evidence="2">YMF1.00031</strain>
    </source>
</reference>
<feature type="compositionally biased region" description="Basic and acidic residues" evidence="1">
    <location>
        <begin position="428"/>
        <end position="442"/>
    </location>
</feature>
<feature type="region of interest" description="Disordered" evidence="1">
    <location>
        <begin position="1"/>
        <end position="32"/>
    </location>
</feature>
<feature type="region of interest" description="Disordered" evidence="1">
    <location>
        <begin position="143"/>
        <end position="186"/>
    </location>
</feature>
<feature type="region of interest" description="Disordered" evidence="1">
    <location>
        <begin position="684"/>
        <end position="759"/>
    </location>
</feature>
<dbReference type="EMBL" id="JAQGDS010000012">
    <property type="protein sequence ID" value="KAJ6256785.1"/>
    <property type="molecule type" value="Genomic_DNA"/>
</dbReference>
<feature type="compositionally biased region" description="Basic residues" evidence="1">
    <location>
        <begin position="576"/>
        <end position="585"/>
    </location>
</feature>
<feature type="compositionally biased region" description="Low complexity" evidence="1">
    <location>
        <begin position="694"/>
        <end position="706"/>
    </location>
</feature>
<feature type="compositionally biased region" description="Basic residues" evidence="1">
    <location>
        <begin position="498"/>
        <end position="507"/>
    </location>
</feature>
<protein>
    <submittedName>
        <fullName evidence="2">Uncharacterized protein</fullName>
    </submittedName>
</protein>
<accession>A0AAD6ISG8</accession>
<organism evidence="2 3">
    <name type="scientific">Drechslerella dactyloides</name>
    <name type="common">Nematode-trapping fungus</name>
    <name type="synonym">Arthrobotrys dactyloides</name>
    <dbReference type="NCBI Taxonomy" id="74499"/>
    <lineage>
        <taxon>Eukaryota</taxon>
        <taxon>Fungi</taxon>
        <taxon>Dikarya</taxon>
        <taxon>Ascomycota</taxon>
        <taxon>Pezizomycotina</taxon>
        <taxon>Orbiliomycetes</taxon>
        <taxon>Orbiliales</taxon>
        <taxon>Orbiliaceae</taxon>
        <taxon>Drechslerella</taxon>
    </lineage>
</organism>